<dbReference type="Gene3D" id="3.30.2350.10">
    <property type="entry name" value="Pseudouridine synthase"/>
    <property type="match status" value="1"/>
</dbReference>
<organism evidence="1 2">
    <name type="scientific">Candidatus Methylumidiphilus alinenensis</name>
    <dbReference type="NCBI Taxonomy" id="2202197"/>
    <lineage>
        <taxon>Bacteria</taxon>
        <taxon>Pseudomonadati</taxon>
        <taxon>Pseudomonadota</taxon>
        <taxon>Gammaproteobacteria</taxon>
        <taxon>Methylococcales</taxon>
        <taxon>Candidatus Methylumidiphilus</taxon>
    </lineage>
</organism>
<dbReference type="GO" id="GO:0009982">
    <property type="term" value="F:pseudouridine synthase activity"/>
    <property type="evidence" value="ECO:0007669"/>
    <property type="project" value="InterPro"/>
</dbReference>
<dbReference type="SUPFAM" id="SSF55120">
    <property type="entry name" value="Pseudouridine synthase"/>
    <property type="match status" value="1"/>
</dbReference>
<dbReference type="GO" id="GO:0001522">
    <property type="term" value="P:pseudouridine synthesis"/>
    <property type="evidence" value="ECO:0007669"/>
    <property type="project" value="InterPro"/>
</dbReference>
<reference evidence="1 2" key="1">
    <citation type="journal article" date="2018" name="Aquat. Microb. Ecol.">
        <title>Gammaproteobacterial methanotrophs dominate.</title>
        <authorList>
            <person name="Rissanen A.J."/>
            <person name="Saarenheimo J."/>
            <person name="Tiirola M."/>
            <person name="Peura S."/>
            <person name="Aalto S.L."/>
            <person name="Karvinen A."/>
            <person name="Nykanen H."/>
        </authorList>
    </citation>
    <scope>NUCLEOTIDE SEQUENCE [LARGE SCALE GENOMIC DNA]</scope>
    <source>
        <strain evidence="1">AMbin10</strain>
    </source>
</reference>
<dbReference type="AlphaFoldDB" id="A0A2W4S435"/>
<proteinExistence type="predicted"/>
<sequence length="67" mass="7649">MSIGHPIVCDERYGDDPSNAEFRQMGLKRLFLHASELAFAHPRDNRPFAIQAALEPELQDFLQRLPA</sequence>
<comment type="caution">
    <text evidence="1">The sequence shown here is derived from an EMBL/GenBank/DDBJ whole genome shotgun (WGS) entry which is preliminary data.</text>
</comment>
<evidence type="ECO:0000313" key="2">
    <source>
        <dbReference type="Proteomes" id="UP000249396"/>
    </source>
</evidence>
<evidence type="ECO:0000313" key="1">
    <source>
        <dbReference type="EMBL" id="PZN88219.1"/>
    </source>
</evidence>
<dbReference type="Proteomes" id="UP000249396">
    <property type="component" value="Unassembled WGS sequence"/>
</dbReference>
<dbReference type="GO" id="GO:0006396">
    <property type="term" value="P:RNA processing"/>
    <property type="evidence" value="ECO:0007669"/>
    <property type="project" value="UniProtKB-ARBA"/>
</dbReference>
<protein>
    <recommendedName>
        <fullName evidence="3">Pseudouridine synthase RsuA/RluA-like domain-containing protein</fullName>
    </recommendedName>
</protein>
<dbReference type="EMBL" id="QJPH01000009">
    <property type="protein sequence ID" value="PZN88219.1"/>
    <property type="molecule type" value="Genomic_DNA"/>
</dbReference>
<dbReference type="GO" id="GO:0140098">
    <property type="term" value="F:catalytic activity, acting on RNA"/>
    <property type="evidence" value="ECO:0007669"/>
    <property type="project" value="UniProtKB-ARBA"/>
</dbReference>
<dbReference type="GO" id="GO:0003723">
    <property type="term" value="F:RNA binding"/>
    <property type="evidence" value="ECO:0007669"/>
    <property type="project" value="InterPro"/>
</dbReference>
<gene>
    <name evidence="1" type="ORF">DM484_00065</name>
</gene>
<evidence type="ECO:0008006" key="3">
    <source>
        <dbReference type="Google" id="ProtNLM"/>
    </source>
</evidence>
<name>A0A2W4S435_9GAMM</name>
<accession>A0A2W4S435</accession>
<dbReference type="InterPro" id="IPR020103">
    <property type="entry name" value="PsdUridine_synth_cat_dom_sf"/>
</dbReference>